<dbReference type="eggNOG" id="ENOG502SD3Q">
    <property type="taxonomic scope" value="Eukaryota"/>
</dbReference>
<dbReference type="GeneID" id="9487327"/>
<organism evidence="6 7">
    <name type="scientific">Kluyveromyces lactis (strain ATCC 8585 / CBS 2359 / DSM 70799 / NBRC 1267 / NRRL Y-1140 / WM37)</name>
    <name type="common">Yeast</name>
    <name type="synonym">Candida sphaerica</name>
    <dbReference type="NCBI Taxonomy" id="284590"/>
    <lineage>
        <taxon>Eukaryota</taxon>
        <taxon>Fungi</taxon>
        <taxon>Dikarya</taxon>
        <taxon>Ascomycota</taxon>
        <taxon>Saccharomycotina</taxon>
        <taxon>Saccharomycetes</taxon>
        <taxon>Saccharomycetales</taxon>
        <taxon>Saccharomycetaceae</taxon>
        <taxon>Kluyveromyces</taxon>
    </lineage>
</organism>
<keyword evidence="7" id="KW-1185">Reference proteome</keyword>
<dbReference type="PaxDb" id="284590-B4UN70"/>
<comment type="function">
    <text evidence="5">Regulatory subunit of the dolichol-phosphate mannose (DPM) synthase complex; essential for the ER localization.</text>
</comment>
<evidence type="ECO:0000313" key="6">
    <source>
        <dbReference type="EMBL" id="CAR56741.1"/>
    </source>
</evidence>
<reference evidence="6 7" key="1">
    <citation type="journal article" date="2004" name="Nature">
        <title>Genome evolution in yeasts.</title>
        <authorList>
            <consortium name="Genolevures"/>
            <person name="Dujon B."/>
            <person name="Sherman D."/>
            <person name="Fischer G."/>
            <person name="Durrens P."/>
            <person name="Casaregola S."/>
            <person name="Lafontaine I."/>
            <person name="de Montigny J."/>
            <person name="Marck C."/>
            <person name="Neuveglise C."/>
            <person name="Talla E."/>
            <person name="Goffard N."/>
            <person name="Frangeul L."/>
            <person name="Aigle M."/>
            <person name="Anthouard V."/>
            <person name="Babour A."/>
            <person name="Barbe V."/>
            <person name="Barnay S."/>
            <person name="Blanchin S."/>
            <person name="Beckerich J.M."/>
            <person name="Beyne E."/>
            <person name="Bleykasten C."/>
            <person name="Boisrame A."/>
            <person name="Boyer J."/>
            <person name="Cattolico L."/>
            <person name="Confanioleri F."/>
            <person name="de Daruvar A."/>
            <person name="Despons L."/>
            <person name="Fabre E."/>
            <person name="Fairhead C."/>
            <person name="Ferry-Dumazet H."/>
            <person name="Groppi A."/>
            <person name="Hantraye F."/>
            <person name="Hennequin C."/>
            <person name="Jauniaux N."/>
            <person name="Joyet P."/>
            <person name="Kachouri R."/>
            <person name="Kerrest A."/>
            <person name="Koszul R."/>
            <person name="Lemaire M."/>
            <person name="Lesur I."/>
            <person name="Ma L."/>
            <person name="Muller H."/>
            <person name="Nicaud J.M."/>
            <person name="Nikolski M."/>
            <person name="Oztas S."/>
            <person name="Ozier-Kalogeropoulos O."/>
            <person name="Pellenz S."/>
            <person name="Potier S."/>
            <person name="Richard G.F."/>
            <person name="Straub M.L."/>
            <person name="Suleau A."/>
            <person name="Swennene D."/>
            <person name="Tekaia F."/>
            <person name="Wesolowski-Louvel M."/>
            <person name="Westhof E."/>
            <person name="Wirth B."/>
            <person name="Zeniou-Meyer M."/>
            <person name="Zivanovic I."/>
            <person name="Bolotin-Fukuhara M."/>
            <person name="Thierry A."/>
            <person name="Bouchier C."/>
            <person name="Caudron B."/>
            <person name="Scarpelli C."/>
            <person name="Gaillardin C."/>
            <person name="Weissenbach J."/>
            <person name="Wincker P."/>
            <person name="Souciet J.L."/>
        </authorList>
    </citation>
    <scope>NUCLEOTIDE SEQUENCE [LARGE SCALE GENOMIC DNA]</scope>
    <source>
        <strain evidence="7">ATCC 8585 / CBS 2359 / DSM 70799 / NBRC 1267 / NRRL Y-1140 / WM37</strain>
    </source>
</reference>
<dbReference type="FunCoup" id="B4UN70">
    <property type="interactions" value="5"/>
</dbReference>
<dbReference type="GO" id="GO:0030234">
    <property type="term" value="F:enzyme regulator activity"/>
    <property type="evidence" value="ECO:0007669"/>
    <property type="project" value="UniProtKB-UniRule"/>
</dbReference>
<accession>B4UN70</accession>
<dbReference type="EMBL" id="CR382125">
    <property type="protein sequence ID" value="CAR56741.1"/>
    <property type="molecule type" value="Genomic_DNA"/>
</dbReference>
<gene>
    <name evidence="6" type="ORF">KLLA0_E11727g</name>
</gene>
<evidence type="ECO:0000256" key="4">
    <source>
        <dbReference type="ARBA" id="ARBA00023136"/>
    </source>
</evidence>
<keyword evidence="2 5" id="KW-0812">Transmembrane</keyword>
<dbReference type="AlphaFoldDB" id="B4UN70"/>
<evidence type="ECO:0000313" key="7">
    <source>
        <dbReference type="Proteomes" id="UP000000598"/>
    </source>
</evidence>
<feature type="transmembrane region" description="Helical" evidence="5">
    <location>
        <begin position="38"/>
        <end position="63"/>
    </location>
</feature>
<dbReference type="Pfam" id="PF07297">
    <property type="entry name" value="DPM2"/>
    <property type="match status" value="1"/>
</dbReference>
<comment type="subunit">
    <text evidence="5">Component of the dolichol-phosphate mannose (DPM) synthase complex.</text>
</comment>
<proteinExistence type="inferred from homology"/>
<evidence type="ECO:0000256" key="1">
    <source>
        <dbReference type="ARBA" id="ARBA00004141"/>
    </source>
</evidence>
<comment type="similarity">
    <text evidence="5">Belongs to the DPM2 family.</text>
</comment>
<comment type="pathway">
    <text evidence="5">Protein modification; protein glycosylation.</text>
</comment>
<dbReference type="UniPathway" id="UPA00378"/>
<dbReference type="RefSeq" id="XP_002999403.1">
    <property type="nucleotide sequence ID" value="XM_002999357.1"/>
</dbReference>
<dbReference type="GO" id="GO:0180047">
    <property type="term" value="P:dolichol phosphate mannose biosynthetic process"/>
    <property type="evidence" value="ECO:0007669"/>
    <property type="project" value="InterPro"/>
</dbReference>
<dbReference type="Proteomes" id="UP000000598">
    <property type="component" value="Chromosome E"/>
</dbReference>
<keyword evidence="5" id="KW-0256">Endoplasmic reticulum</keyword>
<evidence type="ECO:0000256" key="5">
    <source>
        <dbReference type="RuleBase" id="RU365084"/>
    </source>
</evidence>
<sequence length="81" mass="9061">MKTFSIILALFIYYCVWLLLPIFDLDQKVSLFPLSSQYAVGIPILLLLLGTSIVGTSVAVMLWNDCSDVPKTRDKPTHTNT</sequence>
<dbReference type="KEGG" id="kla:KLLA0_E11727g"/>
<protein>
    <recommendedName>
        <fullName evidence="5">Dolichol phosphate-mannose biosynthesis regulatory protein</fullName>
    </recommendedName>
</protein>
<comment type="subcellular location">
    <subcellularLocation>
        <location evidence="5">Endoplasmic reticulum membrane</location>
        <topology evidence="5">Multi-pass membrane protein</topology>
    </subcellularLocation>
    <subcellularLocation>
        <location evidence="1">Membrane</location>
        <topology evidence="1">Multi-pass membrane protein</topology>
    </subcellularLocation>
</comment>
<dbReference type="InterPro" id="IPR009914">
    <property type="entry name" value="DPM2"/>
</dbReference>
<keyword evidence="4 5" id="KW-0472">Membrane</keyword>
<evidence type="ECO:0000256" key="2">
    <source>
        <dbReference type="ARBA" id="ARBA00022692"/>
    </source>
</evidence>
<feature type="transmembrane region" description="Helical" evidence="5">
    <location>
        <begin position="6"/>
        <end position="26"/>
    </location>
</feature>
<name>B4UN70_KLULA</name>
<dbReference type="HOGENOM" id="CLU_150144_2_1_1"/>
<dbReference type="GO" id="GO:0005789">
    <property type="term" value="C:endoplasmic reticulum membrane"/>
    <property type="evidence" value="ECO:0007669"/>
    <property type="project" value="UniProtKB-SubCell"/>
</dbReference>
<dbReference type="InParanoid" id="B4UN70"/>
<evidence type="ECO:0000256" key="3">
    <source>
        <dbReference type="ARBA" id="ARBA00022989"/>
    </source>
</evidence>
<keyword evidence="3 5" id="KW-1133">Transmembrane helix</keyword>